<dbReference type="PANTHER" id="PTHR36983">
    <property type="entry name" value="DNAJ HOMOLOG SUBFAMILY C MEMBER 13"/>
    <property type="match status" value="1"/>
</dbReference>
<dbReference type="OrthoDB" id="69656at2759"/>
<reference evidence="2 3" key="1">
    <citation type="journal article" date="2019" name="Commun. Biol.">
        <title>The bagworm genome reveals a unique fibroin gene that provides high tensile strength.</title>
        <authorList>
            <person name="Kono N."/>
            <person name="Nakamura H."/>
            <person name="Ohtoshi R."/>
            <person name="Tomita M."/>
            <person name="Numata K."/>
            <person name="Arakawa K."/>
        </authorList>
    </citation>
    <scope>NUCLEOTIDE SEQUENCE [LARGE SCALE GENOMIC DNA]</scope>
</reference>
<dbReference type="EMBL" id="BGZK01007210">
    <property type="protein sequence ID" value="GBP02844.1"/>
    <property type="molecule type" value="Genomic_DNA"/>
</dbReference>
<evidence type="ECO:0000313" key="3">
    <source>
        <dbReference type="Proteomes" id="UP000299102"/>
    </source>
</evidence>
<evidence type="ECO:0000313" key="2">
    <source>
        <dbReference type="EMBL" id="GBP02844.1"/>
    </source>
</evidence>
<name>A0A4C1SLJ7_EUMVA</name>
<dbReference type="GO" id="GO:0010008">
    <property type="term" value="C:endosome membrane"/>
    <property type="evidence" value="ECO:0007669"/>
    <property type="project" value="TreeGrafter"/>
</dbReference>
<dbReference type="PANTHER" id="PTHR36983:SF2">
    <property type="entry name" value="DNAJ HOMOLOG SUBFAMILY C MEMBER 13"/>
    <property type="match status" value="1"/>
</dbReference>
<dbReference type="InterPro" id="IPR045802">
    <property type="entry name" value="GRV2/DNAJC13_N"/>
</dbReference>
<organism evidence="2 3">
    <name type="scientific">Eumeta variegata</name>
    <name type="common">Bagworm moth</name>
    <name type="synonym">Eumeta japonica</name>
    <dbReference type="NCBI Taxonomy" id="151549"/>
    <lineage>
        <taxon>Eukaryota</taxon>
        <taxon>Metazoa</taxon>
        <taxon>Ecdysozoa</taxon>
        <taxon>Arthropoda</taxon>
        <taxon>Hexapoda</taxon>
        <taxon>Insecta</taxon>
        <taxon>Pterygota</taxon>
        <taxon>Neoptera</taxon>
        <taxon>Endopterygota</taxon>
        <taxon>Lepidoptera</taxon>
        <taxon>Glossata</taxon>
        <taxon>Ditrysia</taxon>
        <taxon>Tineoidea</taxon>
        <taxon>Psychidae</taxon>
        <taxon>Oiketicinae</taxon>
        <taxon>Eumeta</taxon>
    </lineage>
</organism>
<evidence type="ECO:0000259" key="1">
    <source>
        <dbReference type="Pfam" id="PF19432"/>
    </source>
</evidence>
<gene>
    <name evidence="2" type="primary">DNAJC13</name>
    <name evidence="2" type="ORF">EVAR_69709_1</name>
</gene>
<feature type="domain" description="DnaJ homologue subfamily C GRV2/DNAJC13 N-terminal" evidence="1">
    <location>
        <begin position="13"/>
        <end position="226"/>
    </location>
</feature>
<comment type="caution">
    <text evidence="2">The sequence shown here is derived from an EMBL/GenBank/DDBJ whole genome shotgun (WGS) entry which is preliminary data.</text>
</comment>
<dbReference type="AlphaFoldDB" id="A0A4C1SLJ7"/>
<dbReference type="STRING" id="151549.A0A4C1SLJ7"/>
<proteinExistence type="predicted"/>
<keyword evidence="3" id="KW-1185">Reference proteome</keyword>
<dbReference type="GO" id="GO:0007032">
    <property type="term" value="P:endosome organization"/>
    <property type="evidence" value="ECO:0007669"/>
    <property type="project" value="InterPro"/>
</dbReference>
<dbReference type="GO" id="GO:0006898">
    <property type="term" value="P:receptor-mediated endocytosis"/>
    <property type="evidence" value="ECO:0007669"/>
    <property type="project" value="TreeGrafter"/>
</dbReference>
<dbReference type="InterPro" id="IPR044978">
    <property type="entry name" value="GRV2/DNAJC13"/>
</dbReference>
<accession>A0A4C1SLJ7</accession>
<protein>
    <submittedName>
        <fullName evidence="2">DnaJ homolog subfamily C member 13</fullName>
    </submittedName>
</protein>
<sequence length="228" mass="25989">MIKVKTYDRVHGAKHTSRHPDPVKRILCLTETTILERDPQTYSVCTLRPLIDVFALIRDKDNLQKFCIEYKNGIVRSYTTNDRDSLLATLLDAVRSSGNQDVHIRIGNTPRGKRYVPLSSTVDEETETNLLRLVINNFQNPTKRYEVLERFNANIPHSGLNYSVTQDSLLLRTKKNLYSVPTLAQKEVDNPTAQLTNLELEAIFHGLTRLLASKTGYAALQIYQGFAR</sequence>
<dbReference type="GO" id="GO:2000641">
    <property type="term" value="P:regulation of early endosome to late endosome transport"/>
    <property type="evidence" value="ECO:0007669"/>
    <property type="project" value="InterPro"/>
</dbReference>
<dbReference type="Proteomes" id="UP000299102">
    <property type="component" value="Unassembled WGS sequence"/>
</dbReference>
<dbReference type="Pfam" id="PF19432">
    <property type="entry name" value="RME-8_N"/>
    <property type="match status" value="1"/>
</dbReference>